<evidence type="ECO:0000256" key="1">
    <source>
        <dbReference type="SAM" id="MobiDB-lite"/>
    </source>
</evidence>
<evidence type="ECO:0000313" key="3">
    <source>
        <dbReference type="Proteomes" id="UP000694044"/>
    </source>
</evidence>
<dbReference type="AlphaFoldDB" id="A0A8T1V5R6"/>
<organism evidence="2 3">
    <name type="scientific">Phytophthora pseudosyringae</name>
    <dbReference type="NCBI Taxonomy" id="221518"/>
    <lineage>
        <taxon>Eukaryota</taxon>
        <taxon>Sar</taxon>
        <taxon>Stramenopiles</taxon>
        <taxon>Oomycota</taxon>
        <taxon>Peronosporomycetes</taxon>
        <taxon>Peronosporales</taxon>
        <taxon>Peronosporaceae</taxon>
        <taxon>Phytophthora</taxon>
    </lineage>
</organism>
<feature type="compositionally biased region" description="Basic and acidic residues" evidence="1">
    <location>
        <begin position="11"/>
        <end position="24"/>
    </location>
</feature>
<dbReference type="Proteomes" id="UP000694044">
    <property type="component" value="Unassembled WGS sequence"/>
</dbReference>
<name>A0A8T1V5R6_9STRA</name>
<feature type="compositionally biased region" description="Polar residues" evidence="1">
    <location>
        <begin position="153"/>
        <end position="166"/>
    </location>
</feature>
<reference evidence="2" key="1">
    <citation type="submission" date="2021-02" db="EMBL/GenBank/DDBJ databases">
        <authorList>
            <person name="Palmer J.M."/>
        </authorList>
    </citation>
    <scope>NUCLEOTIDE SEQUENCE</scope>
    <source>
        <strain evidence="2">SCRP734</strain>
    </source>
</reference>
<accession>A0A8T1V5R6</accession>
<comment type="caution">
    <text evidence="2">The sequence shown here is derived from an EMBL/GenBank/DDBJ whole genome shotgun (WGS) entry which is preliminary data.</text>
</comment>
<feature type="compositionally biased region" description="Basic and acidic residues" evidence="1">
    <location>
        <begin position="234"/>
        <end position="243"/>
    </location>
</feature>
<feature type="compositionally biased region" description="Polar residues" evidence="1">
    <location>
        <begin position="98"/>
        <end position="112"/>
    </location>
</feature>
<feature type="compositionally biased region" description="Acidic residues" evidence="1">
    <location>
        <begin position="87"/>
        <end position="97"/>
    </location>
</feature>
<proteinExistence type="predicted"/>
<feature type="region of interest" description="Disordered" evidence="1">
    <location>
        <begin position="141"/>
        <end position="243"/>
    </location>
</feature>
<feature type="compositionally biased region" description="Basic and acidic residues" evidence="1">
    <location>
        <begin position="71"/>
        <end position="86"/>
    </location>
</feature>
<protein>
    <submittedName>
        <fullName evidence="2">Uncharacterized protein</fullName>
    </submittedName>
</protein>
<keyword evidence="3" id="KW-1185">Reference proteome</keyword>
<feature type="region of interest" description="Disordered" evidence="1">
    <location>
        <begin position="1"/>
        <end position="128"/>
    </location>
</feature>
<dbReference type="EMBL" id="JAGDFM010000977">
    <property type="protein sequence ID" value="KAG7375703.1"/>
    <property type="molecule type" value="Genomic_DNA"/>
</dbReference>
<feature type="compositionally biased region" description="Basic and acidic residues" evidence="1">
    <location>
        <begin position="37"/>
        <end position="47"/>
    </location>
</feature>
<evidence type="ECO:0000313" key="2">
    <source>
        <dbReference type="EMBL" id="KAG7375703.1"/>
    </source>
</evidence>
<sequence length="243" mass="27163">MEQLESLLRTEGNKFKGASKDHPPKQPKNAARAKSPRRGEHRGDETRLSLPAEWGQTFTEPEGGEVIGGQRRPEDTPAEVEEKSESWDDGAEMEADTSIEQSGEEANQSESMPDTDMPEKEPRTESAVQYEAAVRVARIKQRQEWAGKKTSTRGRSPTARSRQTAIQRKKQQADFRQRSTKIQEQMALNACSTPKTGVREDEQGQRPSGRTIGRRGAASTSPKRQADEPWSNESDGRSDDNEE</sequence>
<gene>
    <name evidence="2" type="ORF">PHYPSEUDO_015525</name>
</gene>